<keyword evidence="1" id="KW-0732">Signal</keyword>
<evidence type="ECO:0000256" key="1">
    <source>
        <dbReference type="SAM" id="SignalP"/>
    </source>
</evidence>
<protein>
    <submittedName>
        <fullName evidence="2">Amino acid ABC transporter substrate-binding protein</fullName>
    </submittedName>
</protein>
<name>A0A2M8Q7S7_9CHLR</name>
<accession>A0A2M8Q7S7</accession>
<sequence>MSMLLIAALLALSACTAVQPAAQQPGAAPAEGSGKLAQ</sequence>
<proteinExistence type="predicted"/>
<evidence type="ECO:0000313" key="2">
    <source>
        <dbReference type="EMBL" id="PJF45851.1"/>
    </source>
</evidence>
<organism evidence="2 3">
    <name type="scientific">Candidatus Thermofonsia Clade 3 bacterium</name>
    <dbReference type="NCBI Taxonomy" id="2364212"/>
    <lineage>
        <taxon>Bacteria</taxon>
        <taxon>Bacillati</taxon>
        <taxon>Chloroflexota</taxon>
        <taxon>Candidatus Thermofontia</taxon>
        <taxon>Candidatus Thermofonsia Clade 3</taxon>
    </lineage>
</organism>
<gene>
    <name evidence="2" type="ORF">CUN48_16795</name>
</gene>
<feature type="signal peptide" evidence="1">
    <location>
        <begin position="1"/>
        <end position="16"/>
    </location>
</feature>
<evidence type="ECO:0000313" key="3">
    <source>
        <dbReference type="Proteomes" id="UP000230790"/>
    </source>
</evidence>
<dbReference type="EMBL" id="PGTN01000699">
    <property type="protein sequence ID" value="PJF45851.1"/>
    <property type="molecule type" value="Genomic_DNA"/>
</dbReference>
<dbReference type="AlphaFoldDB" id="A0A2M8Q7S7"/>
<dbReference type="Proteomes" id="UP000230790">
    <property type="component" value="Unassembled WGS sequence"/>
</dbReference>
<reference evidence="2 3" key="1">
    <citation type="submission" date="2017-11" db="EMBL/GenBank/DDBJ databases">
        <title>Evolution of Phototrophy in the Chloroflexi Phylum Driven by Horizontal Gene Transfer.</title>
        <authorList>
            <person name="Ward L.M."/>
            <person name="Hemp J."/>
            <person name="Shih P.M."/>
            <person name="Mcglynn S.E."/>
            <person name="Fischer W."/>
        </authorList>
    </citation>
    <scope>NUCLEOTIDE SEQUENCE [LARGE SCALE GENOMIC DNA]</scope>
    <source>
        <strain evidence="2">JP3_7</strain>
    </source>
</reference>
<feature type="chain" id="PRO_5014857410" evidence="1">
    <location>
        <begin position="17"/>
        <end position="38"/>
    </location>
</feature>
<comment type="caution">
    <text evidence="2">The sequence shown here is derived from an EMBL/GenBank/DDBJ whole genome shotgun (WGS) entry which is preliminary data.</text>
</comment>
<feature type="non-terminal residue" evidence="2">
    <location>
        <position position="38"/>
    </location>
</feature>